<feature type="non-terminal residue" evidence="1">
    <location>
        <position position="1"/>
    </location>
</feature>
<sequence length="35" mass="3933">LTGRGSSGWCQDAKPKIRVHALDFCDEAVRKEEET</sequence>
<protein>
    <submittedName>
        <fullName evidence="1">Uncharacterized protein</fullName>
    </submittedName>
</protein>
<organism evidence="1">
    <name type="scientific">marine sediment metagenome</name>
    <dbReference type="NCBI Taxonomy" id="412755"/>
    <lineage>
        <taxon>unclassified sequences</taxon>
        <taxon>metagenomes</taxon>
        <taxon>ecological metagenomes</taxon>
    </lineage>
</organism>
<dbReference type="AlphaFoldDB" id="X1HKV7"/>
<dbReference type="EMBL" id="BARU01032411">
    <property type="protein sequence ID" value="GAH70776.1"/>
    <property type="molecule type" value="Genomic_DNA"/>
</dbReference>
<name>X1HKV7_9ZZZZ</name>
<gene>
    <name evidence="1" type="ORF">S03H2_51123</name>
</gene>
<comment type="caution">
    <text evidence="1">The sequence shown here is derived from an EMBL/GenBank/DDBJ whole genome shotgun (WGS) entry which is preliminary data.</text>
</comment>
<accession>X1HKV7</accession>
<proteinExistence type="predicted"/>
<evidence type="ECO:0000313" key="1">
    <source>
        <dbReference type="EMBL" id="GAH70776.1"/>
    </source>
</evidence>
<reference evidence="1" key="1">
    <citation type="journal article" date="2014" name="Front. Microbiol.">
        <title>High frequency of phylogenetically diverse reductive dehalogenase-homologous genes in deep subseafloor sedimentary metagenomes.</title>
        <authorList>
            <person name="Kawai M."/>
            <person name="Futagami T."/>
            <person name="Toyoda A."/>
            <person name="Takaki Y."/>
            <person name="Nishi S."/>
            <person name="Hori S."/>
            <person name="Arai W."/>
            <person name="Tsubouchi T."/>
            <person name="Morono Y."/>
            <person name="Uchiyama I."/>
            <person name="Ito T."/>
            <person name="Fujiyama A."/>
            <person name="Inagaki F."/>
            <person name="Takami H."/>
        </authorList>
    </citation>
    <scope>NUCLEOTIDE SEQUENCE</scope>
    <source>
        <strain evidence="1">Expedition CK06-06</strain>
    </source>
</reference>